<dbReference type="GeneID" id="36385412"/>
<feature type="compositionally biased region" description="Basic residues" evidence="1">
    <location>
        <begin position="92"/>
        <end position="105"/>
    </location>
</feature>
<accession>A0A090KZE4</accession>
<reference evidence="2" key="2">
    <citation type="submission" date="2014-09" db="EMBL/GenBank/DDBJ databases">
        <authorList>
            <person name="Aslett A.Martin."/>
        </authorList>
    </citation>
    <scope>NUCLEOTIDE SEQUENCE</scope>
    <source>
        <strain evidence="2">ED321 Heterogonic</strain>
    </source>
</reference>
<feature type="compositionally biased region" description="Polar residues" evidence="1">
    <location>
        <begin position="71"/>
        <end position="81"/>
    </location>
</feature>
<reference evidence="4" key="3">
    <citation type="submission" date="2020-12" db="UniProtKB">
        <authorList>
            <consortium name="WormBaseParasite"/>
        </authorList>
    </citation>
    <scope>IDENTIFICATION</scope>
</reference>
<evidence type="ECO:0000256" key="1">
    <source>
        <dbReference type="SAM" id="MobiDB-lite"/>
    </source>
</evidence>
<dbReference type="Proteomes" id="UP000035682">
    <property type="component" value="Unplaced"/>
</dbReference>
<name>A0A090KZE4_STRRB</name>
<dbReference type="WBParaSite" id="SRAE_X000233400.1">
    <property type="protein sequence ID" value="SRAE_X000233400.1"/>
    <property type="gene ID" value="WBGene00267918"/>
</dbReference>
<evidence type="ECO:0000313" key="5">
    <source>
        <dbReference type="WormBase" id="SRAE_X000233400"/>
    </source>
</evidence>
<keyword evidence="3" id="KW-1185">Reference proteome</keyword>
<evidence type="ECO:0000313" key="3">
    <source>
        <dbReference type="Proteomes" id="UP000035682"/>
    </source>
</evidence>
<dbReference type="WormBase" id="SRAE_X000233400">
    <property type="protein sequence ID" value="SRP07686"/>
    <property type="gene ID" value="WBGene00267918"/>
</dbReference>
<gene>
    <name evidence="2 4 5" type="ORF">SRAE_X000233400</name>
</gene>
<reference evidence="3" key="1">
    <citation type="submission" date="2014-09" db="EMBL/GenBank/DDBJ databases">
        <authorList>
            <person name="Martin A.A."/>
        </authorList>
    </citation>
    <scope>NUCLEOTIDE SEQUENCE</scope>
    <source>
        <strain evidence="3">ED321</strain>
    </source>
</reference>
<proteinExistence type="predicted"/>
<dbReference type="RefSeq" id="XP_024499808.1">
    <property type="nucleotide sequence ID" value="XM_024645535.1"/>
</dbReference>
<evidence type="ECO:0000313" key="2">
    <source>
        <dbReference type="EMBL" id="CEF60599.1"/>
    </source>
</evidence>
<dbReference type="CTD" id="36385412"/>
<feature type="compositionally biased region" description="Polar residues" evidence="1">
    <location>
        <begin position="107"/>
        <end position="126"/>
    </location>
</feature>
<protein>
    <submittedName>
        <fullName evidence="2 4">Uncharacterized protein</fullName>
    </submittedName>
</protein>
<feature type="region of interest" description="Disordered" evidence="1">
    <location>
        <begin position="32"/>
        <end position="126"/>
    </location>
</feature>
<dbReference type="EMBL" id="LN609400">
    <property type="protein sequence ID" value="CEF60599.1"/>
    <property type="molecule type" value="Genomic_DNA"/>
</dbReference>
<dbReference type="AlphaFoldDB" id="A0A090KZE4"/>
<evidence type="ECO:0000313" key="4">
    <source>
        <dbReference type="WBParaSite" id="SRAE_X000233400.1"/>
    </source>
</evidence>
<feature type="compositionally biased region" description="Basic residues" evidence="1">
    <location>
        <begin position="43"/>
        <end position="52"/>
    </location>
</feature>
<sequence>MARHRKSAKKDTESENELAIAMMLMAKVITKFSGASNQPNPPKVKKGGKKPAPKGETKQNQGVKTLGGNKLSHNPKTQVSEHVTAKDVSEKRRIKNTKRRARKTKTQASLNLKNASAGSQKTTQDSVATAIKGKGKKRAELPSRYTFDVQTDQVKTLLMNKYPEMCSSAPPPHKKSKIMENVVELRPVIGERVVQMNKERYEVIPNGKVVDGVAEKALVSFNRVKRLREKRMIHVIQ</sequence>
<organism evidence="2">
    <name type="scientific">Strongyloides ratti</name>
    <name type="common">Parasitic roundworm</name>
    <dbReference type="NCBI Taxonomy" id="34506"/>
    <lineage>
        <taxon>Eukaryota</taxon>
        <taxon>Metazoa</taxon>
        <taxon>Ecdysozoa</taxon>
        <taxon>Nematoda</taxon>
        <taxon>Chromadorea</taxon>
        <taxon>Rhabditida</taxon>
        <taxon>Tylenchina</taxon>
        <taxon>Panagrolaimomorpha</taxon>
        <taxon>Strongyloidoidea</taxon>
        <taxon>Strongyloididae</taxon>
        <taxon>Strongyloides</taxon>
    </lineage>
</organism>